<keyword evidence="2" id="KW-0175">Coiled coil</keyword>
<accession>A0A7T5JNH3</accession>
<keyword evidence="7" id="KW-1185">Reference proteome</keyword>
<dbReference type="KEGG" id="bcop:JD108_20130"/>
<dbReference type="EMBL" id="CP066308">
    <property type="protein sequence ID" value="QQE74116.1"/>
    <property type="molecule type" value="Genomic_DNA"/>
</dbReference>
<feature type="region of interest" description="Disordered" evidence="3">
    <location>
        <begin position="148"/>
        <end position="167"/>
    </location>
</feature>
<keyword evidence="1" id="KW-1005">Bacterial flagellum biogenesis</keyword>
<dbReference type="SUPFAM" id="SSF140566">
    <property type="entry name" value="FlgN-like"/>
    <property type="match status" value="1"/>
</dbReference>
<evidence type="ECO:0000313" key="6">
    <source>
        <dbReference type="Proteomes" id="UP000595847"/>
    </source>
</evidence>
<evidence type="ECO:0000313" key="4">
    <source>
        <dbReference type="EMBL" id="QQE74116.1"/>
    </source>
</evidence>
<dbReference type="RefSeq" id="WP_198827704.1">
    <property type="nucleotide sequence ID" value="NZ_CP066308.1"/>
</dbReference>
<feature type="coiled-coil region" evidence="2">
    <location>
        <begin position="94"/>
        <end position="124"/>
    </location>
</feature>
<evidence type="ECO:0000313" key="7">
    <source>
        <dbReference type="Proteomes" id="UP000677234"/>
    </source>
</evidence>
<organism evidence="4 6">
    <name type="scientific">Brevibacillus composti</name>
    <dbReference type="NCBI Taxonomy" id="2796470"/>
    <lineage>
        <taxon>Bacteria</taxon>
        <taxon>Bacillati</taxon>
        <taxon>Bacillota</taxon>
        <taxon>Bacilli</taxon>
        <taxon>Bacillales</taxon>
        <taxon>Paenibacillaceae</taxon>
        <taxon>Brevibacillus</taxon>
    </lineage>
</organism>
<dbReference type="Gene3D" id="1.20.58.300">
    <property type="entry name" value="FlgN-like"/>
    <property type="match status" value="1"/>
</dbReference>
<sequence length="167" mass="18951">MANWSNLYELLDNLIQLHKAMLTLAGQKRGVLIKGDVDQLMAITTQEKKLIKAVDASENARQALVTQLFADQGIQRENGTLEDLIKLTTSPEEKARLTAVREELKRIIGELRQENELNQQLLKQSLSFVTMTLDLITDTPEDDYFYGKSNRSDGHRGPTRTFFNTKA</sequence>
<dbReference type="InterPro" id="IPR036679">
    <property type="entry name" value="FlgN-like_sf"/>
</dbReference>
<dbReference type="EMBL" id="CP073708">
    <property type="protein sequence ID" value="QUO41200.1"/>
    <property type="molecule type" value="Genomic_DNA"/>
</dbReference>
<dbReference type="Proteomes" id="UP000677234">
    <property type="component" value="Chromosome"/>
</dbReference>
<dbReference type="Pfam" id="PF05130">
    <property type="entry name" value="FlgN"/>
    <property type="match status" value="1"/>
</dbReference>
<dbReference type="Proteomes" id="UP000595847">
    <property type="component" value="Chromosome"/>
</dbReference>
<evidence type="ECO:0000256" key="2">
    <source>
        <dbReference type="SAM" id="Coils"/>
    </source>
</evidence>
<reference evidence="4 6" key="1">
    <citation type="submission" date="2020-12" db="EMBL/GenBank/DDBJ databases">
        <title>strain FJAT-54423T represents a novel species of the genus Brevibacillus.</title>
        <authorList>
            <person name="Tang R."/>
        </authorList>
    </citation>
    <scope>NUCLEOTIDE SEQUENCE [LARGE SCALE GENOMIC DNA]</scope>
    <source>
        <strain evidence="4 6">FJAT-54423</strain>
    </source>
</reference>
<dbReference type="InterPro" id="IPR007809">
    <property type="entry name" value="FlgN-like"/>
</dbReference>
<evidence type="ECO:0000313" key="5">
    <source>
        <dbReference type="EMBL" id="QUO41200.1"/>
    </source>
</evidence>
<keyword evidence="4" id="KW-0969">Cilium</keyword>
<gene>
    <name evidence="4" type="ORF">JD108_20130</name>
    <name evidence="5" type="ORF">KDJ56_20065</name>
</gene>
<keyword evidence="4" id="KW-0282">Flagellum</keyword>
<evidence type="ECO:0000256" key="3">
    <source>
        <dbReference type="SAM" id="MobiDB-lite"/>
    </source>
</evidence>
<keyword evidence="4" id="KW-0966">Cell projection</keyword>
<dbReference type="GO" id="GO:0044780">
    <property type="term" value="P:bacterial-type flagellum assembly"/>
    <property type="evidence" value="ECO:0007669"/>
    <property type="project" value="InterPro"/>
</dbReference>
<evidence type="ECO:0000256" key="1">
    <source>
        <dbReference type="ARBA" id="ARBA00022795"/>
    </source>
</evidence>
<proteinExistence type="predicted"/>
<reference evidence="5" key="2">
    <citation type="submission" date="2021-04" db="EMBL/GenBank/DDBJ databases">
        <title>Brevibacillus composti FJAT-54423, complete genome.</title>
        <authorList>
            <person name="Tang R."/>
        </authorList>
    </citation>
    <scope>NUCLEOTIDE SEQUENCE</scope>
    <source>
        <strain evidence="5">FJAT-54424</strain>
    </source>
</reference>
<dbReference type="AlphaFoldDB" id="A0A7T5JNH3"/>
<name>A0A7T5JNH3_9BACL</name>
<protein>
    <submittedName>
        <fullName evidence="4">Flagellar protein FlgN</fullName>
    </submittedName>
</protein>